<evidence type="ECO:0008006" key="3">
    <source>
        <dbReference type="Google" id="ProtNLM"/>
    </source>
</evidence>
<evidence type="ECO:0000313" key="2">
    <source>
        <dbReference type="Proteomes" id="UP000735302"/>
    </source>
</evidence>
<sequence length="134" mass="14830">MSQPALGSCSEPPPAWVPDTQSRVPFFRQALMFNHGIHNWLIKFHLTRAGLSAGKECPPLCRTLEHAGRRVIGREGDGPSGAYRLNQQGPATNGQNQCCRQTARSGSCSSNFILRPGTCSRFCQPCLYTLQYNY</sequence>
<name>A0AAV3YHV7_9GAST</name>
<accession>A0AAV3YHV7</accession>
<dbReference type="Proteomes" id="UP000735302">
    <property type="component" value="Unassembled WGS sequence"/>
</dbReference>
<keyword evidence="2" id="KW-1185">Reference proteome</keyword>
<comment type="caution">
    <text evidence="1">The sequence shown here is derived from an EMBL/GenBank/DDBJ whole genome shotgun (WGS) entry which is preliminary data.</text>
</comment>
<reference evidence="1 2" key="1">
    <citation type="journal article" date="2021" name="Elife">
        <title>Chloroplast acquisition without the gene transfer in kleptoplastic sea slugs, Plakobranchus ocellatus.</title>
        <authorList>
            <person name="Maeda T."/>
            <person name="Takahashi S."/>
            <person name="Yoshida T."/>
            <person name="Shimamura S."/>
            <person name="Takaki Y."/>
            <person name="Nagai Y."/>
            <person name="Toyoda A."/>
            <person name="Suzuki Y."/>
            <person name="Arimoto A."/>
            <person name="Ishii H."/>
            <person name="Satoh N."/>
            <person name="Nishiyama T."/>
            <person name="Hasebe M."/>
            <person name="Maruyama T."/>
            <person name="Minagawa J."/>
            <person name="Obokata J."/>
            <person name="Shigenobu S."/>
        </authorList>
    </citation>
    <scope>NUCLEOTIDE SEQUENCE [LARGE SCALE GENOMIC DNA]</scope>
</reference>
<dbReference type="EMBL" id="BLXT01000945">
    <property type="protein sequence ID" value="GFN81757.1"/>
    <property type="molecule type" value="Genomic_DNA"/>
</dbReference>
<gene>
    <name evidence="1" type="ORF">PoB_000826300</name>
</gene>
<evidence type="ECO:0000313" key="1">
    <source>
        <dbReference type="EMBL" id="GFN81757.1"/>
    </source>
</evidence>
<protein>
    <recommendedName>
        <fullName evidence="3">ShKT domain-containing protein</fullName>
    </recommendedName>
</protein>
<proteinExistence type="predicted"/>
<dbReference type="AlphaFoldDB" id="A0AAV3YHV7"/>
<organism evidence="1 2">
    <name type="scientific">Plakobranchus ocellatus</name>
    <dbReference type="NCBI Taxonomy" id="259542"/>
    <lineage>
        <taxon>Eukaryota</taxon>
        <taxon>Metazoa</taxon>
        <taxon>Spiralia</taxon>
        <taxon>Lophotrochozoa</taxon>
        <taxon>Mollusca</taxon>
        <taxon>Gastropoda</taxon>
        <taxon>Heterobranchia</taxon>
        <taxon>Euthyneura</taxon>
        <taxon>Panpulmonata</taxon>
        <taxon>Sacoglossa</taxon>
        <taxon>Placobranchoidea</taxon>
        <taxon>Plakobranchidae</taxon>
        <taxon>Plakobranchus</taxon>
    </lineage>
</organism>